<feature type="domain" description="TonB-dependent receptor plug" evidence="6">
    <location>
        <begin position="4"/>
        <end position="47"/>
    </location>
</feature>
<evidence type="ECO:0000256" key="4">
    <source>
        <dbReference type="ARBA" id="ARBA00023065"/>
    </source>
</evidence>
<keyword evidence="8" id="KW-1185">Reference proteome</keyword>
<protein>
    <recommendedName>
        <fullName evidence="6">TonB-dependent receptor plug domain-containing protein</fullName>
    </recommendedName>
</protein>
<dbReference type="InterPro" id="IPR037066">
    <property type="entry name" value="Plug_dom_sf"/>
</dbReference>
<proteinExistence type="inferred from homology"/>
<evidence type="ECO:0000256" key="3">
    <source>
        <dbReference type="ARBA" id="ARBA00023004"/>
    </source>
</evidence>
<reference evidence="7 8" key="1">
    <citation type="journal article" date="2019" name="Syst. Appl. Microbiol.">
        <title>New species of pathogenic Pseudomonas isolated from citrus in Tunisia: Proposal of Pseudomonas kairouanensis sp. nov. and Pseudomonas nabeulensis sp. nov.</title>
        <authorList>
            <person name="Oueslati M."/>
            <person name="Mulet M."/>
            <person name="Gomila M."/>
            <person name="Berge O."/>
            <person name="Hajlaoui M.R."/>
            <person name="Lalucat J."/>
            <person name="Sadfi-Zouaoui N."/>
            <person name="Garcia-Valdes E."/>
        </authorList>
    </citation>
    <scope>NUCLEOTIDE SEQUENCE [LARGE SCALE GENOMIC DNA]</scope>
    <source>
        <strain evidence="7 8">E10B</strain>
    </source>
</reference>
<name>A0A4Z0B7Y2_9PSED</name>
<keyword evidence="1" id="KW-0410">Iron transport</keyword>
<dbReference type="InterPro" id="IPR039426">
    <property type="entry name" value="TonB-dep_rcpt-like"/>
</dbReference>
<keyword evidence="4" id="KW-0406">Ion transport</keyword>
<keyword evidence="5" id="KW-0472">Membrane</keyword>
<dbReference type="Pfam" id="PF07715">
    <property type="entry name" value="Plug"/>
    <property type="match status" value="1"/>
</dbReference>
<keyword evidence="2" id="KW-0732">Signal</keyword>
<keyword evidence="5" id="KW-0812">Transmembrane</keyword>
<comment type="subcellular location">
    <subcellularLocation>
        <location evidence="5">Cell outer membrane</location>
        <topology evidence="5">Multi-pass membrane protein</topology>
    </subcellularLocation>
</comment>
<dbReference type="PROSITE" id="PS52016">
    <property type="entry name" value="TONB_DEPENDENT_REC_3"/>
    <property type="match status" value="1"/>
</dbReference>
<dbReference type="AlphaFoldDB" id="A0A4Z0B7Y2"/>
<evidence type="ECO:0000256" key="5">
    <source>
        <dbReference type="PROSITE-ProRule" id="PRU01360"/>
    </source>
</evidence>
<sequence>MMDNFNTVRRDGLTLAPHHDMPLELFERVDVLKGPSGFLYGFNSPGGSVNYLTKRPTLALHERESARLQSAGPLCRYRHQRFSVRRGVRLPAQCWLREER</sequence>
<evidence type="ECO:0000313" key="7">
    <source>
        <dbReference type="EMBL" id="TFY95172.1"/>
    </source>
</evidence>
<evidence type="ECO:0000256" key="1">
    <source>
        <dbReference type="ARBA" id="ARBA00022496"/>
    </source>
</evidence>
<gene>
    <name evidence="7" type="ORF">DYL61_04255</name>
</gene>
<dbReference type="PANTHER" id="PTHR32552:SF68">
    <property type="entry name" value="FERRICHROME OUTER MEMBRANE TRANSPORTER_PHAGE RECEPTOR"/>
    <property type="match status" value="1"/>
</dbReference>
<dbReference type="Gene3D" id="2.170.130.10">
    <property type="entry name" value="TonB-dependent receptor, plug domain"/>
    <property type="match status" value="1"/>
</dbReference>
<comment type="caution">
    <text evidence="7">The sequence shown here is derived from an EMBL/GenBank/DDBJ whole genome shotgun (WGS) entry which is preliminary data.</text>
</comment>
<keyword evidence="5" id="KW-1134">Transmembrane beta strand</keyword>
<evidence type="ECO:0000259" key="6">
    <source>
        <dbReference type="Pfam" id="PF07715"/>
    </source>
</evidence>
<comment type="similarity">
    <text evidence="5">Belongs to the TonB-dependent receptor family.</text>
</comment>
<keyword evidence="3" id="KW-0408">Iron</keyword>
<dbReference type="GO" id="GO:0015344">
    <property type="term" value="F:siderophore uptake transmembrane transporter activity"/>
    <property type="evidence" value="ECO:0007669"/>
    <property type="project" value="TreeGrafter"/>
</dbReference>
<keyword evidence="5" id="KW-0813">Transport</keyword>
<dbReference type="InterPro" id="IPR012910">
    <property type="entry name" value="Plug_dom"/>
</dbReference>
<organism evidence="7 8">
    <name type="scientific">Pseudomonas nabeulensis</name>
    <dbReference type="NCBI Taxonomy" id="2293833"/>
    <lineage>
        <taxon>Bacteria</taxon>
        <taxon>Pseudomonadati</taxon>
        <taxon>Pseudomonadota</taxon>
        <taxon>Gammaproteobacteria</taxon>
        <taxon>Pseudomonadales</taxon>
        <taxon>Pseudomonadaceae</taxon>
        <taxon>Pseudomonas</taxon>
    </lineage>
</organism>
<evidence type="ECO:0000313" key="8">
    <source>
        <dbReference type="Proteomes" id="UP000297734"/>
    </source>
</evidence>
<dbReference type="SUPFAM" id="SSF56935">
    <property type="entry name" value="Porins"/>
    <property type="match status" value="1"/>
</dbReference>
<evidence type="ECO:0000256" key="2">
    <source>
        <dbReference type="ARBA" id="ARBA00022729"/>
    </source>
</evidence>
<dbReference type="GO" id="GO:0009279">
    <property type="term" value="C:cell outer membrane"/>
    <property type="evidence" value="ECO:0007669"/>
    <property type="project" value="UniProtKB-SubCell"/>
</dbReference>
<dbReference type="Proteomes" id="UP000297734">
    <property type="component" value="Unassembled WGS sequence"/>
</dbReference>
<keyword evidence="5" id="KW-0998">Cell outer membrane</keyword>
<dbReference type="PANTHER" id="PTHR32552">
    <property type="entry name" value="FERRICHROME IRON RECEPTOR-RELATED"/>
    <property type="match status" value="1"/>
</dbReference>
<accession>A0A4Z0B7Y2</accession>
<dbReference type="EMBL" id="QUZT01000005">
    <property type="protein sequence ID" value="TFY95172.1"/>
    <property type="molecule type" value="Genomic_DNA"/>
</dbReference>